<dbReference type="OrthoDB" id="206005at2759"/>
<feature type="compositionally biased region" description="Low complexity" evidence="1">
    <location>
        <begin position="322"/>
        <end position="342"/>
    </location>
</feature>
<name>A0A9P6TX53_9FUNG</name>
<evidence type="ECO:0000256" key="1">
    <source>
        <dbReference type="SAM" id="MobiDB-lite"/>
    </source>
</evidence>
<evidence type="ECO:0000313" key="3">
    <source>
        <dbReference type="Proteomes" id="UP000807716"/>
    </source>
</evidence>
<organism evidence="2 3">
    <name type="scientific">Actinomortierella ambigua</name>
    <dbReference type="NCBI Taxonomy" id="1343610"/>
    <lineage>
        <taxon>Eukaryota</taxon>
        <taxon>Fungi</taxon>
        <taxon>Fungi incertae sedis</taxon>
        <taxon>Mucoromycota</taxon>
        <taxon>Mortierellomycotina</taxon>
        <taxon>Mortierellomycetes</taxon>
        <taxon>Mortierellales</taxon>
        <taxon>Mortierellaceae</taxon>
        <taxon>Actinomortierella</taxon>
    </lineage>
</organism>
<dbReference type="Proteomes" id="UP000807716">
    <property type="component" value="Unassembled WGS sequence"/>
</dbReference>
<gene>
    <name evidence="2" type="ORF">DFQ27_009392</name>
</gene>
<comment type="caution">
    <text evidence="2">The sequence shown here is derived from an EMBL/GenBank/DDBJ whole genome shotgun (WGS) entry which is preliminary data.</text>
</comment>
<proteinExistence type="predicted"/>
<feature type="compositionally biased region" description="Basic residues" evidence="1">
    <location>
        <begin position="343"/>
        <end position="353"/>
    </location>
</feature>
<protein>
    <submittedName>
        <fullName evidence="2">Uncharacterized protein</fullName>
    </submittedName>
</protein>
<feature type="compositionally biased region" description="Low complexity" evidence="1">
    <location>
        <begin position="441"/>
        <end position="459"/>
    </location>
</feature>
<dbReference type="AlphaFoldDB" id="A0A9P6TX53"/>
<feature type="compositionally biased region" description="Basic residues" evidence="1">
    <location>
        <begin position="460"/>
        <end position="471"/>
    </location>
</feature>
<evidence type="ECO:0000313" key="2">
    <source>
        <dbReference type="EMBL" id="KAG0250454.1"/>
    </source>
</evidence>
<feature type="region of interest" description="Disordered" evidence="1">
    <location>
        <begin position="319"/>
        <end position="471"/>
    </location>
</feature>
<feature type="compositionally biased region" description="Basic and acidic residues" evidence="1">
    <location>
        <begin position="395"/>
        <end position="409"/>
    </location>
</feature>
<feature type="compositionally biased region" description="Acidic residues" evidence="1">
    <location>
        <begin position="374"/>
        <end position="394"/>
    </location>
</feature>
<sequence>MSFLSKEWADTIIELPTLTFHTDWLPLSIFTALHGIRIAMAYRQAIEAAAEQSRLDGDENPKPYRVSWGQGLISCLATALGGGFTTSMLLGMPPSWLGSNVVVPTYALTFFLIQYTSLYGILQTAIPATLLDSILITADASQRGLNIAKLGVDGSRNRFAADRHGGSSGSAMEPWFAMLLLGTISGCGGGLWADVLKLKTHHWSWSTPSWAHAATWDMKAALTSAFFYATSTSPQVYQFLYGNQENNPEIDNSSPHASGGLIDHGEARATTMLLMSSLLVAHRCEQSLAARGYSLVAAPKRWLGQLTASFMQMPKNTQGSFKAATGTTAKTTTTTTKRVTSTRAKRLPLRQRAMKHDDDETEDLLEDDLRTETAEEEEEEEEEQQEEELEMELDQIEKEMRQHQNQRDQDTDDDDYAPRRASTPSARGGRGGRGGRKRGSGKTAAGTTATETTATASRTSTRRRKPVQQEL</sequence>
<reference evidence="2" key="1">
    <citation type="journal article" date="2020" name="Fungal Divers.">
        <title>Resolving the Mortierellaceae phylogeny through synthesis of multi-gene phylogenetics and phylogenomics.</title>
        <authorList>
            <person name="Vandepol N."/>
            <person name="Liber J."/>
            <person name="Desiro A."/>
            <person name="Na H."/>
            <person name="Kennedy M."/>
            <person name="Barry K."/>
            <person name="Grigoriev I.V."/>
            <person name="Miller A.N."/>
            <person name="O'Donnell K."/>
            <person name="Stajich J.E."/>
            <person name="Bonito G."/>
        </authorList>
    </citation>
    <scope>NUCLEOTIDE SEQUENCE</scope>
    <source>
        <strain evidence="2">BC1065</strain>
    </source>
</reference>
<accession>A0A9P6TX53</accession>
<keyword evidence="3" id="KW-1185">Reference proteome</keyword>
<dbReference type="EMBL" id="JAAAJB010000859">
    <property type="protein sequence ID" value="KAG0250454.1"/>
    <property type="molecule type" value="Genomic_DNA"/>
</dbReference>